<sequence length="315" mass="34091">MHLCLREARLKKLALFGNSPSSSHSGLGELSNRRSSLPKLPSLSTSFASLGSNHHLHQSRSRQTTPTDAVRTSVYPAVTHNIHLNVSGMSPFQGKKTPSGSDRSSVALFPSKHGHIVTSSHATDVSLPPPPPNTAYGARGREWRPSASDPNPVGSHHNPEKVTPGSASTLKDPFGCSHDSWNRQQEEGGEKEAKNRKWVGVSLLGPMSSRKALMRRADDRFGKSQGHSVLKQIADDLNRKRPSVHGTSPHRGEPQADDHVNDVCISDDDTTGICDDNFAGEVAGPRTDIPFSGSLDREEFLTPVIRVTITSTNKT</sequence>
<dbReference type="OrthoDB" id="193931at2759"/>
<protein>
    <submittedName>
        <fullName evidence="2">Uncharacterized protein</fullName>
    </submittedName>
</protein>
<proteinExistence type="predicted"/>
<gene>
    <name evidence="2" type="ORF">C0Q70_10823</name>
</gene>
<feature type="region of interest" description="Disordered" evidence="1">
    <location>
        <begin position="119"/>
        <end position="194"/>
    </location>
</feature>
<feature type="region of interest" description="Disordered" evidence="1">
    <location>
        <begin position="16"/>
        <end position="69"/>
    </location>
</feature>
<dbReference type="AlphaFoldDB" id="A0A2T7P4A0"/>
<feature type="compositionally biased region" description="Basic and acidic residues" evidence="1">
    <location>
        <begin position="180"/>
        <end position="194"/>
    </location>
</feature>
<evidence type="ECO:0000313" key="2">
    <source>
        <dbReference type="EMBL" id="PVD28236.1"/>
    </source>
</evidence>
<feature type="region of interest" description="Disordered" evidence="1">
    <location>
        <begin position="220"/>
        <end position="260"/>
    </location>
</feature>
<accession>A0A2T7P4A0</accession>
<evidence type="ECO:0000256" key="1">
    <source>
        <dbReference type="SAM" id="MobiDB-lite"/>
    </source>
</evidence>
<dbReference type="Proteomes" id="UP000245119">
    <property type="component" value="Linkage Group LG6"/>
</dbReference>
<evidence type="ECO:0000313" key="3">
    <source>
        <dbReference type="Proteomes" id="UP000245119"/>
    </source>
</evidence>
<feature type="compositionally biased region" description="Basic and acidic residues" evidence="1">
    <location>
        <begin position="250"/>
        <end position="260"/>
    </location>
</feature>
<comment type="caution">
    <text evidence="2">The sequence shown here is derived from an EMBL/GenBank/DDBJ whole genome shotgun (WGS) entry which is preliminary data.</text>
</comment>
<dbReference type="EMBL" id="PZQS01000006">
    <property type="protein sequence ID" value="PVD28236.1"/>
    <property type="molecule type" value="Genomic_DNA"/>
</dbReference>
<feature type="compositionally biased region" description="Low complexity" evidence="1">
    <location>
        <begin position="33"/>
        <end position="46"/>
    </location>
</feature>
<name>A0A2T7P4A0_POMCA</name>
<keyword evidence="3" id="KW-1185">Reference proteome</keyword>
<reference evidence="2 3" key="1">
    <citation type="submission" date="2018-04" db="EMBL/GenBank/DDBJ databases">
        <title>The genome of golden apple snail Pomacea canaliculata provides insight into stress tolerance and invasive adaptation.</title>
        <authorList>
            <person name="Liu C."/>
            <person name="Liu B."/>
            <person name="Ren Y."/>
            <person name="Zhang Y."/>
            <person name="Wang H."/>
            <person name="Li S."/>
            <person name="Jiang F."/>
            <person name="Yin L."/>
            <person name="Zhang G."/>
            <person name="Qian W."/>
            <person name="Fan W."/>
        </authorList>
    </citation>
    <scope>NUCLEOTIDE SEQUENCE [LARGE SCALE GENOMIC DNA]</scope>
    <source>
        <strain evidence="2">SZHN2017</strain>
        <tissue evidence="2">Muscle</tissue>
    </source>
</reference>
<organism evidence="2 3">
    <name type="scientific">Pomacea canaliculata</name>
    <name type="common">Golden apple snail</name>
    <dbReference type="NCBI Taxonomy" id="400727"/>
    <lineage>
        <taxon>Eukaryota</taxon>
        <taxon>Metazoa</taxon>
        <taxon>Spiralia</taxon>
        <taxon>Lophotrochozoa</taxon>
        <taxon>Mollusca</taxon>
        <taxon>Gastropoda</taxon>
        <taxon>Caenogastropoda</taxon>
        <taxon>Architaenioglossa</taxon>
        <taxon>Ampullarioidea</taxon>
        <taxon>Ampullariidae</taxon>
        <taxon>Pomacea</taxon>
    </lineage>
</organism>